<dbReference type="PANTHER" id="PTHR31286">
    <property type="entry name" value="GLYCINE-RICH CELL WALL STRUCTURAL PROTEIN 1.8-LIKE"/>
    <property type="match status" value="1"/>
</dbReference>
<dbReference type="InterPro" id="IPR025558">
    <property type="entry name" value="DUF4283"/>
</dbReference>
<reference evidence="2" key="1">
    <citation type="submission" date="2013-07" db="EMBL/GenBank/DDBJ databases">
        <title>The genome of Eucalyptus grandis.</title>
        <authorList>
            <person name="Schmutz J."/>
            <person name="Hayes R."/>
            <person name="Myburg A."/>
            <person name="Tuskan G."/>
            <person name="Grattapaglia D."/>
            <person name="Rokhsar D.S."/>
        </authorList>
    </citation>
    <scope>NUCLEOTIDE SEQUENCE</scope>
    <source>
        <tissue evidence="2">Leaf extractions</tissue>
    </source>
</reference>
<gene>
    <name evidence="2" type="ORF">EUGRSUZ_E01407</name>
</gene>
<dbReference type="Pfam" id="PF14111">
    <property type="entry name" value="DUF4283"/>
    <property type="match status" value="1"/>
</dbReference>
<accession>A0A059C4W7</accession>
<evidence type="ECO:0000259" key="1">
    <source>
        <dbReference type="Pfam" id="PF14111"/>
    </source>
</evidence>
<sequence>MDNEHNDERRMAALCKSLGNLWSKDDIVDVKDGIFEEKLQECKLTLFMKLYSKPNVNFQAFLNTMKRAWKTKNVDCTLLEPEFFSFSFASEADKQRVLNSGPWLFSSNLLMLQQCHLNTPELCYEFTHCAFWVHFYGLPFGRVTREIVKDVASKIGKVMEGKLEAKGNSNYKVGKTRINLNLAAPLKTRIIINLGRKNV</sequence>
<feature type="domain" description="DUF4283" evidence="1">
    <location>
        <begin position="40"/>
        <end position="114"/>
    </location>
</feature>
<dbReference type="InParanoid" id="A0A059C4W7"/>
<organism evidence="2">
    <name type="scientific">Eucalyptus grandis</name>
    <name type="common">Flooded gum</name>
    <dbReference type="NCBI Taxonomy" id="71139"/>
    <lineage>
        <taxon>Eukaryota</taxon>
        <taxon>Viridiplantae</taxon>
        <taxon>Streptophyta</taxon>
        <taxon>Embryophyta</taxon>
        <taxon>Tracheophyta</taxon>
        <taxon>Spermatophyta</taxon>
        <taxon>Magnoliopsida</taxon>
        <taxon>eudicotyledons</taxon>
        <taxon>Gunneridae</taxon>
        <taxon>Pentapetalae</taxon>
        <taxon>rosids</taxon>
        <taxon>malvids</taxon>
        <taxon>Myrtales</taxon>
        <taxon>Myrtaceae</taxon>
        <taxon>Myrtoideae</taxon>
        <taxon>Eucalypteae</taxon>
        <taxon>Eucalyptus</taxon>
    </lineage>
</organism>
<dbReference type="PANTHER" id="PTHR31286:SF99">
    <property type="entry name" value="DUF4283 DOMAIN-CONTAINING PROTEIN"/>
    <property type="match status" value="1"/>
</dbReference>
<dbReference type="EMBL" id="KK198757">
    <property type="protein sequence ID" value="KCW72955.1"/>
    <property type="molecule type" value="Genomic_DNA"/>
</dbReference>
<dbReference type="AlphaFoldDB" id="A0A059C4W7"/>
<dbReference type="Gramene" id="KCW72955">
    <property type="protein sequence ID" value="KCW72955"/>
    <property type="gene ID" value="EUGRSUZ_E01407"/>
</dbReference>
<name>A0A059C4W7_EUCGR</name>
<dbReference type="STRING" id="71139.A0A059C4W7"/>
<evidence type="ECO:0000313" key="2">
    <source>
        <dbReference type="EMBL" id="KCW72955.1"/>
    </source>
</evidence>
<dbReference type="InterPro" id="IPR040256">
    <property type="entry name" value="At4g02000-like"/>
</dbReference>
<dbReference type="FunCoup" id="A0A059C4W7">
    <property type="interactions" value="4"/>
</dbReference>
<protein>
    <recommendedName>
        <fullName evidence="1">DUF4283 domain-containing protein</fullName>
    </recommendedName>
</protein>
<dbReference type="OMA" id="HNDERRM"/>
<proteinExistence type="predicted"/>